<evidence type="ECO:0000313" key="2">
    <source>
        <dbReference type="EMBL" id="NWN60848.1"/>
    </source>
</evidence>
<dbReference type="AlphaFoldDB" id="A0A7Y8UW79"/>
<keyword evidence="1" id="KW-0175">Coiled coil</keyword>
<feature type="coiled-coil region" evidence="1">
    <location>
        <begin position="40"/>
        <end position="67"/>
    </location>
</feature>
<proteinExistence type="predicted"/>
<sequence length="133" mass="14652">MDIIAILQQALDASNKLRDLAKKVGDADFKMIVADLHSALGDAKLESGELKMKLAAAQEQIVLLQAQVKQKAVGQPTYTNEGVYSFEGETGRFCTSCWDVGDRRVRLSNVSSDFHFAGKWMCPKCNAYYGAED</sequence>
<gene>
    <name evidence="2" type="ORF">HT123_06440</name>
</gene>
<dbReference type="Proteomes" id="UP000543908">
    <property type="component" value="Unassembled WGS sequence"/>
</dbReference>
<organism evidence="2 3">
    <name type="scientific">Pseudomonas allii</name>
    <dbReference type="NCBI Taxonomy" id="2740531"/>
    <lineage>
        <taxon>Bacteria</taxon>
        <taxon>Pseudomonadati</taxon>
        <taxon>Pseudomonadota</taxon>
        <taxon>Gammaproteobacteria</taxon>
        <taxon>Pseudomonadales</taxon>
        <taxon>Pseudomonadaceae</taxon>
        <taxon>Pseudomonas</taxon>
    </lineage>
</organism>
<reference evidence="2 3" key="1">
    <citation type="submission" date="2020-05" db="EMBL/GenBank/DDBJ databases">
        <title>Onion-isolated Pseudomonas sp.</title>
        <authorList>
            <person name="Fujikawa T."/>
            <person name="Sawada H."/>
        </authorList>
    </citation>
    <scope>NUCLEOTIDE SEQUENCE [LARGE SCALE GENOMIC DNA]</scope>
    <source>
        <strain evidence="2 3">MAFF 301512</strain>
    </source>
</reference>
<accession>A0A7Y8UW79</accession>
<evidence type="ECO:0000313" key="3">
    <source>
        <dbReference type="Proteomes" id="UP000543908"/>
    </source>
</evidence>
<name>A0A7Y8UW79_9PSED</name>
<dbReference type="EMBL" id="JABUHS010000040">
    <property type="protein sequence ID" value="NWN60848.1"/>
    <property type="molecule type" value="Genomic_DNA"/>
</dbReference>
<dbReference type="RefSeq" id="WP_179029976.1">
    <property type="nucleotide sequence ID" value="NZ_JABUHS010000040.1"/>
</dbReference>
<comment type="caution">
    <text evidence="2">The sequence shown here is derived from an EMBL/GenBank/DDBJ whole genome shotgun (WGS) entry which is preliminary data.</text>
</comment>
<protein>
    <submittedName>
        <fullName evidence="2">Uncharacterized protein</fullName>
    </submittedName>
</protein>
<evidence type="ECO:0000256" key="1">
    <source>
        <dbReference type="SAM" id="Coils"/>
    </source>
</evidence>